<evidence type="ECO:0000256" key="1">
    <source>
        <dbReference type="ARBA" id="ARBA00022729"/>
    </source>
</evidence>
<sequence>MSLSVRMIAVGAAVALTGGLVAGSAGADPTDTRTSAASRPDDVAVARQATDARAGQTAAEYWTPERMAAAKPAVSQTRPSDLKNPPKMPAEERVAPGKGAKPIAGEVGANRSTERKSNSRRVGKMFYKFGKQNWVCSGSVVNSKQKNMVVTAAHCLWDKKKGWAKKIIFVPGYKKGKSPHGRWYAELKVIPKRWKKWGGRSELPQADYGIMLVEKVGGGKDIAKKVGAYGIQWNAKFKRKFRATGYPSFHTGGGVQKTCKARSHLWKKYSSPKSGWGLLKMKCRAVTAGSSGGPWLHKGYINGQNALVNSFKRPRWVATPWFAGGVAKIYKKYRNKDPR</sequence>
<dbReference type="InterPro" id="IPR050966">
    <property type="entry name" value="Glutamyl_endopeptidase"/>
</dbReference>
<evidence type="ECO:0000256" key="3">
    <source>
        <dbReference type="SAM" id="SignalP"/>
    </source>
</evidence>
<evidence type="ECO:0000313" key="4">
    <source>
        <dbReference type="EMBL" id="UYM06498.1"/>
    </source>
</evidence>
<dbReference type="EMBL" id="CP094970">
    <property type="protein sequence ID" value="UYM06498.1"/>
    <property type="molecule type" value="Genomic_DNA"/>
</dbReference>
<keyword evidence="1 3" id="KW-0732">Signal</keyword>
<dbReference type="PANTHER" id="PTHR15462:SF8">
    <property type="entry name" value="SERINE PROTEASE"/>
    <property type="match status" value="1"/>
</dbReference>
<protein>
    <recommendedName>
        <fullName evidence="6">Serine protease</fullName>
    </recommendedName>
</protein>
<evidence type="ECO:0000256" key="2">
    <source>
        <dbReference type="SAM" id="MobiDB-lite"/>
    </source>
</evidence>
<feature type="region of interest" description="Disordered" evidence="2">
    <location>
        <begin position="21"/>
        <end position="40"/>
    </location>
</feature>
<keyword evidence="5" id="KW-1185">Reference proteome</keyword>
<evidence type="ECO:0000313" key="5">
    <source>
        <dbReference type="Proteomes" id="UP001164390"/>
    </source>
</evidence>
<evidence type="ECO:0008006" key="6">
    <source>
        <dbReference type="Google" id="ProtNLM"/>
    </source>
</evidence>
<feature type="chain" id="PRO_5041281712" description="Serine protease" evidence="3">
    <location>
        <begin position="28"/>
        <end position="339"/>
    </location>
</feature>
<name>A0AA46TJY0_9ACTN</name>
<dbReference type="InterPro" id="IPR009003">
    <property type="entry name" value="Peptidase_S1_PA"/>
</dbReference>
<dbReference type="Gene3D" id="2.40.10.10">
    <property type="entry name" value="Trypsin-like serine proteases"/>
    <property type="match status" value="2"/>
</dbReference>
<feature type="signal peptide" evidence="3">
    <location>
        <begin position="1"/>
        <end position="27"/>
    </location>
</feature>
<dbReference type="AlphaFoldDB" id="A0AA46TJY0"/>
<feature type="region of interest" description="Disordered" evidence="2">
    <location>
        <begin position="66"/>
        <end position="119"/>
    </location>
</feature>
<dbReference type="InterPro" id="IPR043504">
    <property type="entry name" value="Peptidase_S1_PA_chymotrypsin"/>
</dbReference>
<dbReference type="SUPFAM" id="SSF50494">
    <property type="entry name" value="Trypsin-like serine proteases"/>
    <property type="match status" value="1"/>
</dbReference>
<dbReference type="RefSeq" id="WP_271635404.1">
    <property type="nucleotide sequence ID" value="NZ_CP094970.1"/>
</dbReference>
<reference evidence="4" key="1">
    <citation type="submission" date="2022-01" db="EMBL/GenBank/DDBJ databases">
        <title>Nocardioidaceae gen. sp. A5X3R13.</title>
        <authorList>
            <person name="Lopez Marin M.A."/>
            <person name="Uhlik O."/>
        </authorList>
    </citation>
    <scope>NUCLEOTIDE SEQUENCE</scope>
    <source>
        <strain evidence="4">A5X3R13</strain>
    </source>
</reference>
<dbReference type="KEGG" id="sgrg:L0C25_05340"/>
<gene>
    <name evidence="4" type="ORF">L0C25_05340</name>
</gene>
<accession>A0AA46TJY0</accession>
<dbReference type="Proteomes" id="UP001164390">
    <property type="component" value="Chromosome"/>
</dbReference>
<dbReference type="PANTHER" id="PTHR15462">
    <property type="entry name" value="SERINE PROTEASE"/>
    <property type="match status" value="1"/>
</dbReference>
<organism evidence="4 5">
    <name type="scientific">Solicola gregarius</name>
    <dbReference type="NCBI Taxonomy" id="2908642"/>
    <lineage>
        <taxon>Bacteria</taxon>
        <taxon>Bacillati</taxon>
        <taxon>Actinomycetota</taxon>
        <taxon>Actinomycetes</taxon>
        <taxon>Propionibacteriales</taxon>
        <taxon>Nocardioidaceae</taxon>
        <taxon>Solicola</taxon>
    </lineage>
</organism>
<proteinExistence type="predicted"/>